<keyword evidence="14" id="KW-0808">Transferase</keyword>
<dbReference type="InterPro" id="IPR001676">
    <property type="entry name" value="Picornavirus_capsid"/>
</dbReference>
<keyword evidence="27" id="KW-0694">RNA-binding</keyword>
<dbReference type="GO" id="GO:0039694">
    <property type="term" value="P:viral RNA genome replication"/>
    <property type="evidence" value="ECO:0007669"/>
    <property type="project" value="InterPro"/>
</dbReference>
<dbReference type="InterPro" id="IPR000605">
    <property type="entry name" value="Helicase_SF3_ssDNA/RNA_vir"/>
</dbReference>
<keyword evidence="8" id="KW-1036">Host cytoplasmic vesicle</keyword>
<evidence type="ECO:0000256" key="20">
    <source>
        <dbReference type="ARBA" id="ARBA00022804"/>
    </source>
</evidence>
<dbReference type="SUPFAM" id="SSF88633">
    <property type="entry name" value="Positive stranded ssRNA viruses"/>
    <property type="match status" value="2"/>
</dbReference>
<dbReference type="PROSITE" id="PS50507">
    <property type="entry name" value="RDRP_SSRNA_POS"/>
    <property type="match status" value="1"/>
</dbReference>
<keyword evidence="32" id="KW-1035">Host cytoplasm</keyword>
<dbReference type="InterPro" id="IPR000199">
    <property type="entry name" value="Peptidase_C3A/C3B_picornavir"/>
</dbReference>
<dbReference type="GO" id="GO:0046718">
    <property type="term" value="P:symbiont entry into host cell"/>
    <property type="evidence" value="ECO:0007669"/>
    <property type="project" value="UniProtKB-KW"/>
</dbReference>
<evidence type="ECO:0000256" key="14">
    <source>
        <dbReference type="ARBA" id="ARBA00022679"/>
    </source>
</evidence>
<keyword evidence="17" id="KW-0519">Myristate</keyword>
<dbReference type="GO" id="GO:0005524">
    <property type="term" value="F:ATP binding"/>
    <property type="evidence" value="ECO:0007669"/>
    <property type="project" value="UniProtKB-KW"/>
</dbReference>
<keyword evidence="20" id="KW-1161">Viral attachment to host cell</keyword>
<feature type="region of interest" description="Disordered" evidence="37">
    <location>
        <begin position="991"/>
        <end position="1010"/>
    </location>
</feature>
<evidence type="ECO:0000256" key="30">
    <source>
        <dbReference type="ARBA" id="ARBA00023065"/>
    </source>
</evidence>
<dbReference type="GO" id="GO:0017111">
    <property type="term" value="F:ribonucleoside triphosphate phosphatase activity"/>
    <property type="evidence" value="ECO:0007669"/>
    <property type="project" value="InterPro"/>
</dbReference>
<evidence type="ECO:0000256" key="10">
    <source>
        <dbReference type="ARBA" id="ARBA00022553"/>
    </source>
</evidence>
<name>A0A2H4RDT2_9PICO</name>
<dbReference type="InterPro" id="IPR001205">
    <property type="entry name" value="RNA-dir_pol_C"/>
</dbReference>
<dbReference type="PROSITE" id="PS51874">
    <property type="entry name" value="PCV_3C_PRO"/>
    <property type="match status" value="1"/>
</dbReference>
<dbReference type="InterPro" id="IPR009003">
    <property type="entry name" value="Peptidase_S1_PA"/>
</dbReference>
<keyword evidence="22" id="KW-0788">Thiol protease</keyword>
<evidence type="ECO:0000256" key="32">
    <source>
        <dbReference type="ARBA" id="ARBA00023200"/>
    </source>
</evidence>
<dbReference type="Gene3D" id="3.30.70.270">
    <property type="match status" value="1"/>
</dbReference>
<dbReference type="GO" id="GO:0034220">
    <property type="term" value="P:monoatomic ion transmembrane transport"/>
    <property type="evidence" value="ECO:0007669"/>
    <property type="project" value="UniProtKB-KW"/>
</dbReference>
<evidence type="ECO:0000256" key="22">
    <source>
        <dbReference type="ARBA" id="ARBA00022807"/>
    </source>
</evidence>
<feature type="domain" description="RdRp catalytic" evidence="38">
    <location>
        <begin position="2264"/>
        <end position="2378"/>
    </location>
</feature>
<dbReference type="InterPro" id="IPR007094">
    <property type="entry name" value="RNA-dir_pol_PSvirus"/>
</dbReference>
<dbReference type="GO" id="GO:0006351">
    <property type="term" value="P:DNA-templated transcription"/>
    <property type="evidence" value="ECO:0007669"/>
    <property type="project" value="InterPro"/>
</dbReference>
<evidence type="ECO:0000256" key="31">
    <source>
        <dbReference type="ARBA" id="ARBA00023136"/>
    </source>
</evidence>
<dbReference type="GO" id="GO:0019062">
    <property type="term" value="P:virion attachment to host cell"/>
    <property type="evidence" value="ECO:0007669"/>
    <property type="project" value="UniProtKB-KW"/>
</dbReference>
<evidence type="ECO:0000256" key="6">
    <source>
        <dbReference type="ARBA" id="ARBA00022448"/>
    </source>
</evidence>
<dbReference type="Pfam" id="PF08727">
    <property type="entry name" value="P3A"/>
    <property type="match status" value="1"/>
</dbReference>
<keyword evidence="23" id="KW-0067">ATP-binding</keyword>
<keyword evidence="19" id="KW-0378">Hydrolase</keyword>
<keyword evidence="34" id="KW-1160">Virus entry into host cell</keyword>
<dbReference type="Gene3D" id="6.10.20.20">
    <property type="entry name" value="Poliovirus 3A protein-like"/>
    <property type="match status" value="1"/>
</dbReference>
<keyword evidence="6" id="KW-0813">Transport</keyword>
<dbReference type="Pfam" id="PF22663">
    <property type="entry name" value="Rhv_5"/>
    <property type="match status" value="1"/>
</dbReference>
<dbReference type="InterPro" id="IPR027417">
    <property type="entry name" value="P-loop_NTPase"/>
</dbReference>
<keyword evidence="24" id="KW-0460">Magnesium</keyword>
<dbReference type="Pfam" id="PF00073">
    <property type="entry name" value="Rhv"/>
    <property type="match status" value="2"/>
</dbReference>
<dbReference type="Gene3D" id="2.40.10.10">
    <property type="entry name" value="Trypsin-like serine proteases"/>
    <property type="match status" value="1"/>
</dbReference>
<evidence type="ECO:0000256" key="13">
    <source>
        <dbReference type="ARBA" id="ARBA00022670"/>
    </source>
</evidence>
<keyword evidence="15" id="KW-0548">Nucleotidyltransferase</keyword>
<dbReference type="InterPro" id="IPR029053">
    <property type="entry name" value="Viral_coat"/>
</dbReference>
<dbReference type="Pfam" id="PF01552">
    <property type="entry name" value="Pico_P2B"/>
    <property type="match status" value="1"/>
</dbReference>
<evidence type="ECO:0000256" key="1">
    <source>
        <dbReference type="ARBA" id="ARBA00004295"/>
    </source>
</evidence>
<evidence type="ECO:0000256" key="27">
    <source>
        <dbReference type="ARBA" id="ARBA00022884"/>
    </source>
</evidence>
<evidence type="ECO:0000256" key="21">
    <source>
        <dbReference type="ARBA" id="ARBA00022806"/>
    </source>
</evidence>
<dbReference type="Proteomes" id="UP000500708">
    <property type="component" value="Segment"/>
</dbReference>
<keyword evidence="21" id="KW-0347">Helicase</keyword>
<dbReference type="GO" id="GO:0015267">
    <property type="term" value="F:channel activity"/>
    <property type="evidence" value="ECO:0007669"/>
    <property type="project" value="UniProtKB-KW"/>
</dbReference>
<evidence type="ECO:0000256" key="2">
    <source>
        <dbReference type="ARBA" id="ARBA00004328"/>
    </source>
</evidence>
<feature type="domain" description="Peptidase C3" evidence="40">
    <location>
        <begin position="1849"/>
        <end position="2027"/>
    </location>
</feature>
<keyword evidence="18" id="KW-0547">Nucleotide-binding</keyword>
<evidence type="ECO:0000256" key="15">
    <source>
        <dbReference type="ARBA" id="ARBA00022695"/>
    </source>
</evidence>
<evidence type="ECO:0000259" key="39">
    <source>
        <dbReference type="PROSITE" id="PS51218"/>
    </source>
</evidence>
<dbReference type="Gene3D" id="2.40.10.120">
    <property type="match status" value="1"/>
</dbReference>
<dbReference type="GO" id="GO:0006508">
    <property type="term" value="P:proteolysis"/>
    <property type="evidence" value="ECO:0007669"/>
    <property type="project" value="UniProtKB-KW"/>
</dbReference>
<dbReference type="InterPro" id="IPR014838">
    <property type="entry name" value="P3A"/>
</dbReference>
<evidence type="ECO:0000256" key="33">
    <source>
        <dbReference type="ARBA" id="ARBA00023288"/>
    </source>
</evidence>
<evidence type="ECO:0000256" key="25">
    <source>
        <dbReference type="ARBA" id="ARBA00022844"/>
    </source>
</evidence>
<evidence type="ECO:0000256" key="3">
    <source>
        <dbReference type="ARBA" id="ARBA00008303"/>
    </source>
</evidence>
<dbReference type="InterPro" id="IPR014759">
    <property type="entry name" value="Helicase_SF3_ssRNA_vir"/>
</dbReference>
<keyword evidence="29" id="KW-1182">Viral ion channel</keyword>
<dbReference type="Gene3D" id="4.10.880.10">
    <property type="entry name" value="Poliovirus 3D polymerase Domain 1 (Nucleotidyltransferase)"/>
    <property type="match status" value="2"/>
</dbReference>
<dbReference type="InterPro" id="IPR033703">
    <property type="entry name" value="Rhv-like"/>
</dbReference>
<evidence type="ECO:0000256" key="11">
    <source>
        <dbReference type="ARBA" id="ARBA00022561"/>
    </source>
</evidence>
<evidence type="ECO:0000256" key="24">
    <source>
        <dbReference type="ARBA" id="ARBA00022842"/>
    </source>
</evidence>
<keyword evidence="11" id="KW-0167">Capsid protein</keyword>
<evidence type="ECO:0000259" key="38">
    <source>
        <dbReference type="PROSITE" id="PS50507"/>
    </source>
</evidence>
<keyword evidence="30" id="KW-0406">Ion transport</keyword>
<dbReference type="SUPFAM" id="SSF52540">
    <property type="entry name" value="P-loop containing nucleoside triphosphate hydrolases"/>
    <property type="match status" value="1"/>
</dbReference>
<evidence type="ECO:0000256" key="4">
    <source>
        <dbReference type="ARBA" id="ARBA00011124"/>
    </source>
</evidence>
<organism evidence="41 42">
    <name type="scientific">parabovirus B1</name>
    <dbReference type="NCBI Taxonomy" id="2848024"/>
    <lineage>
        <taxon>Viruses</taxon>
        <taxon>Riboviria</taxon>
        <taxon>Orthornavirae</taxon>
        <taxon>Pisuviricota</taxon>
        <taxon>Pisoniviricetes</taxon>
        <taxon>Picornavirales</taxon>
        <taxon>Picornaviridae</taxon>
        <taxon>Ensavirinae</taxon>
        <taxon>Parabovirus</taxon>
        <taxon>Parabovirus bechstihams</taxon>
        <taxon>Parabovirus B</taxon>
    </lineage>
</organism>
<dbReference type="SUPFAM" id="SSF56672">
    <property type="entry name" value="DNA/RNA polymerases"/>
    <property type="match status" value="1"/>
</dbReference>
<dbReference type="Pfam" id="PF00548">
    <property type="entry name" value="Peptidase_C3"/>
    <property type="match status" value="1"/>
</dbReference>
<comment type="function">
    <text evidence="36">Forms an icosahedral capsid of pseudo T=3 symmetry with capsid proteins VP2 and VP3. The capsid is 300 Angstroms in diameter, composed of 60 copies of each capsid protein and enclosing the viral positive strand RNA genome.</text>
</comment>
<dbReference type="InterPro" id="IPR002527">
    <property type="entry name" value="Pico_P2B"/>
</dbReference>
<evidence type="ECO:0000256" key="28">
    <source>
        <dbReference type="ARBA" id="ARBA00022953"/>
    </source>
</evidence>
<dbReference type="Gene3D" id="1.20.960.20">
    <property type="match status" value="1"/>
</dbReference>
<dbReference type="GO" id="GO:0003968">
    <property type="term" value="F:RNA-directed RNA polymerase activity"/>
    <property type="evidence" value="ECO:0007669"/>
    <property type="project" value="UniProtKB-KW"/>
</dbReference>
<accession>A0A2H4RDT2</accession>
<keyword evidence="28" id="KW-0693">Viral RNA replication</keyword>
<dbReference type="GO" id="GO:0003724">
    <property type="term" value="F:RNA helicase activity"/>
    <property type="evidence" value="ECO:0007669"/>
    <property type="project" value="InterPro"/>
</dbReference>
<keyword evidence="12" id="KW-0945">Host-virus interaction</keyword>
<evidence type="ECO:0000256" key="37">
    <source>
        <dbReference type="SAM" id="MobiDB-lite"/>
    </source>
</evidence>
<dbReference type="SUPFAM" id="SSF89043">
    <property type="entry name" value="Soluble domain of poliovirus core protein 3a"/>
    <property type="match status" value="1"/>
</dbReference>
<evidence type="ECO:0000256" key="34">
    <source>
        <dbReference type="ARBA" id="ARBA00023296"/>
    </source>
</evidence>
<dbReference type="GO" id="GO:0044162">
    <property type="term" value="C:host cell cytoplasmic vesicle membrane"/>
    <property type="evidence" value="ECO:0007669"/>
    <property type="project" value="UniProtKB-SubCell"/>
</dbReference>
<evidence type="ECO:0000256" key="26">
    <source>
        <dbReference type="ARBA" id="ARBA00022870"/>
    </source>
</evidence>
<evidence type="ECO:0000256" key="23">
    <source>
        <dbReference type="ARBA" id="ARBA00022840"/>
    </source>
</evidence>
<comment type="similarity">
    <text evidence="3">Belongs to the picornaviruses polyprotein family.</text>
</comment>
<protein>
    <recommendedName>
        <fullName evidence="5">Genome polyprotein</fullName>
    </recommendedName>
</protein>
<dbReference type="GO" id="GO:0005198">
    <property type="term" value="F:structural molecule activity"/>
    <property type="evidence" value="ECO:0007669"/>
    <property type="project" value="InterPro"/>
</dbReference>
<dbReference type="InterPro" id="IPR043502">
    <property type="entry name" value="DNA/RNA_pol_sf"/>
</dbReference>
<proteinExistence type="inferred from homology"/>
<feature type="domain" description="SF3 helicase" evidence="39">
    <location>
        <begin position="1457"/>
        <end position="1618"/>
    </location>
</feature>
<keyword evidence="26" id="KW-1043">Host membrane</keyword>
<dbReference type="PROSITE" id="PS51218">
    <property type="entry name" value="SF3_HELICASE_2"/>
    <property type="match status" value="1"/>
</dbReference>
<dbReference type="EMBL" id="KY432927">
    <property type="protein sequence ID" value="ATY47695.1"/>
    <property type="molecule type" value="Genomic_RNA"/>
</dbReference>
<dbReference type="GO" id="GO:0003723">
    <property type="term" value="F:RNA binding"/>
    <property type="evidence" value="ECO:0007669"/>
    <property type="project" value="UniProtKB-KW"/>
</dbReference>
<keyword evidence="10" id="KW-0597">Phosphoprotein</keyword>
<keyword evidence="35" id="KW-0407">Ion channel</keyword>
<dbReference type="InterPro" id="IPR036203">
    <property type="entry name" value="P3A_soluble_dom"/>
</dbReference>
<evidence type="ECO:0000256" key="8">
    <source>
        <dbReference type="ARBA" id="ARBA00022488"/>
    </source>
</evidence>
<keyword evidence="25" id="KW-0946">Virion</keyword>
<keyword evidence="13" id="KW-0645">Protease</keyword>
<dbReference type="InterPro" id="IPR043504">
    <property type="entry name" value="Peptidase_S1_PA_chymotrypsin"/>
</dbReference>
<keyword evidence="16" id="KW-1143">T=pseudo3 icosahedral capsid protein</keyword>
<comment type="subunit">
    <text evidence="4">Interacts with RNA-directed RNA polymerase.</text>
</comment>
<dbReference type="Pfam" id="PF00910">
    <property type="entry name" value="RNA_helicase"/>
    <property type="match status" value="1"/>
</dbReference>
<evidence type="ECO:0000256" key="12">
    <source>
        <dbReference type="ARBA" id="ARBA00022581"/>
    </source>
</evidence>
<evidence type="ECO:0000256" key="19">
    <source>
        <dbReference type="ARBA" id="ARBA00022801"/>
    </source>
</evidence>
<dbReference type="InterPro" id="IPR059138">
    <property type="entry name" value="Pico_VP1"/>
</dbReference>
<evidence type="ECO:0000259" key="40">
    <source>
        <dbReference type="PROSITE" id="PS51874"/>
    </source>
</evidence>
<dbReference type="CDD" id="cd00205">
    <property type="entry name" value="rhv_like"/>
    <property type="match status" value="3"/>
</dbReference>
<evidence type="ECO:0000256" key="7">
    <source>
        <dbReference type="ARBA" id="ARBA00022484"/>
    </source>
</evidence>
<keyword evidence="31" id="KW-0472">Membrane</keyword>
<evidence type="ECO:0000256" key="9">
    <source>
        <dbReference type="ARBA" id="ARBA00022520"/>
    </source>
</evidence>
<evidence type="ECO:0000256" key="35">
    <source>
        <dbReference type="ARBA" id="ARBA00023303"/>
    </source>
</evidence>
<keyword evidence="7" id="KW-0696">RNA-directed RNA polymerase</keyword>
<evidence type="ECO:0000313" key="42">
    <source>
        <dbReference type="Proteomes" id="UP000500708"/>
    </source>
</evidence>
<comment type="subcellular location">
    <subcellularLocation>
        <location evidence="1">Host cytoplasmic vesicle membrane</location>
        <topology evidence="1">Peripheral membrane protein</topology>
        <orientation evidence="1">Cytoplasmic side</orientation>
    </subcellularLocation>
    <subcellularLocation>
        <location evidence="2">Virion</location>
    </subcellularLocation>
</comment>
<dbReference type="Gene3D" id="2.60.120.20">
    <property type="match status" value="3"/>
</dbReference>
<keyword evidence="42" id="KW-1185">Reference proteome</keyword>
<keyword evidence="9" id="KW-0191">Covalent protein-RNA linkage</keyword>
<evidence type="ECO:0000256" key="16">
    <source>
        <dbReference type="ARBA" id="ARBA00022706"/>
    </source>
</evidence>
<evidence type="ECO:0000256" key="17">
    <source>
        <dbReference type="ARBA" id="ARBA00022707"/>
    </source>
</evidence>
<dbReference type="Pfam" id="PF00680">
    <property type="entry name" value="RdRP_1"/>
    <property type="match status" value="1"/>
</dbReference>
<dbReference type="InterPro" id="IPR044067">
    <property type="entry name" value="PCV_3C_PRO"/>
</dbReference>
<evidence type="ECO:0000256" key="5">
    <source>
        <dbReference type="ARBA" id="ARBA00020107"/>
    </source>
</evidence>
<dbReference type="GO" id="GO:0004197">
    <property type="term" value="F:cysteine-type endopeptidase activity"/>
    <property type="evidence" value="ECO:0007669"/>
    <property type="project" value="InterPro"/>
</dbReference>
<reference evidence="41 42" key="1">
    <citation type="journal article" date="2018" name="Microbiome">
        <title>Comparative analysis of rodent and small mammal viromes to better understand the wildlife origin of emerging infectious diseases.</title>
        <authorList>
            <person name="Wu Z."/>
            <person name="Lu L."/>
            <person name="Du J."/>
            <person name="Yang L."/>
            <person name="Ren X."/>
            <person name="Liu B."/>
            <person name="Jiang J."/>
            <person name="Yang J."/>
            <person name="Dong J."/>
            <person name="Sun L."/>
            <person name="Zhu Y."/>
            <person name="Li Y."/>
            <person name="Zheng D."/>
            <person name="Zhang C."/>
            <person name="Su H."/>
            <person name="Zheng Y."/>
            <person name="Zhou H."/>
            <person name="Zhu G."/>
            <person name="Li H."/>
            <person name="Chmura A."/>
            <person name="Yang F."/>
            <person name="Daszak P."/>
            <person name="Wang J."/>
            <person name="Liu Q."/>
            <person name="Jin Q."/>
        </authorList>
    </citation>
    <scope>NUCLEOTIDE SEQUENCE [LARGE SCALE GENOMIC DNA]</scope>
    <source>
        <strain evidence="41">RtCb-PicoV/HeB2014</strain>
    </source>
</reference>
<dbReference type="GO" id="GO:0039618">
    <property type="term" value="C:T=pseudo3 icosahedral viral capsid"/>
    <property type="evidence" value="ECO:0007669"/>
    <property type="project" value="UniProtKB-KW"/>
</dbReference>
<evidence type="ECO:0000256" key="29">
    <source>
        <dbReference type="ARBA" id="ARBA00023039"/>
    </source>
</evidence>
<keyword evidence="33" id="KW-0449">Lipoprotein</keyword>
<dbReference type="InterPro" id="IPR043128">
    <property type="entry name" value="Rev_trsase/Diguanyl_cyclase"/>
</dbReference>
<evidence type="ECO:0000256" key="36">
    <source>
        <dbReference type="ARBA" id="ARBA00045131"/>
    </source>
</evidence>
<evidence type="ECO:0000256" key="18">
    <source>
        <dbReference type="ARBA" id="ARBA00022741"/>
    </source>
</evidence>
<sequence length="2497" mass="278798">MLMVTNTDFCVCDYCAKQRELFSTFCFFNTNFTRTESERMASLINCRGKDSNKEVMKGGKWCALNWCPRKVDQDLTMSFPKASDEAPVKTENTKVSFSTAQAYQLCDNRSLLCCMGSKQMTMQYERRMIGRHTSLSTNATPILKAQQYGASVSKADTGNKHQVANAGGNITQINYYGTDYAAAKTDASTQMDPSKFTKPLTDLALGTALKSPTVEECGYSDRLMQLTAGNSTITTQEAANAIVAYGVWPDYLDGVGEAVDKQTKPGPAVERFYTLDSVDWTTSFPGYYWRLPGCLTNLGMFGQNCAYHFLMKSGFCVHLQINASKFHQGMMMLVAIPEMEFWANAMQGSSDQGQLLEEWFLSYPIHQLPIFPHQFINLRTNNSATLILPYMNSAPAENALTHNYWTVLAIPIVSLQYQAGASTTVPITMSIAPMSSTFSGLRSSVPINQGGVPVHAVPGHGQFLTTLRQSGYPVYPEFEATHGHRIPGEVTNLMELAQIDTFAKPSPAETASWTFDVSVKTNYPLRTWDMDMNSTFFNASYLGRLCKWFVNYRGSIRLTFTFCGSAMATGKFLIAYTPPGGSQPGTRTEAMLATHIVWDIGLQSSCTFIVPWISQTQYRFPNTTENVYNYAGFISVFYQTSIVVPPGAPSTCAITVMVGACDDFQVRMPTDNGYFQGIEDQVGKLVNGAITHALESVDMEASKGSQLPDQLAVTTGDAAALTATETGASATTSPGSVMETRSLSTTFSARESDIENFFSKYALIHETSAYYSSNTRSIIRIPLEFSDALTQAAIVTKYRMFTYVRCAYDIVLMVSKVGGTPNGSTVRSGTPMNIRMQCIYCPPGTPNPANIDGARWYMPTTPSVYFNTDDPPASIRIPFVSVCEAYSSFYDGYSNFSNQDEATYGKPPGNYIGQLNIRPTYWPVNDTTSFDLRLHFMVFARPVGIRVWGPRPIVGINLSVRVASRTKNRIYIVDDDDETADTLMIGAGPGGSDVRIAKQQGPTDDEMDSSDEEMDTMEAYTFDHLSVDQKLWASQLPIFYGPSRGFEFHGIPIRHDRVLIPYHLWEEDLELISHSVNICSIGKIDMNRDYCELIFPSNTFTPVPLCDETSPCNVYIVNKCEMNCVLYSDDTWPQQEVLVSESDWLPEHTQYGLLRIPTHSGPGWCGSPVMCTSGVCGMVTAGVPGTTLATSFHCIDWLWSIEEEQPKVLPPPRKIKNAFKSARFAFIDGMWQEVYTSYGPVEQGPIDWMRGVVADFGSAFGTGAADSALEVVRDLIPNVSTESLSSDIVKTVLSWLVKIICAIVLISKAEDKASTAAAVGVILGVDLAISCPFEWLKNKTLELFHIREAEEQGPTEWVKDFNAFCTAARGLDWLGEKITKFVEWLRNLFKRESPRRQKFIQQLEMLPEMMEKIDMCIQNRSKYRDCDVMRLVKNMKTLKLGADVYGVERNFATTQIVKYHAKALQLEKTCGKARVEPVAILLHGKPGTGKSLATNMIGKCITTKMGVGNPYSLPPDPKHFDGYCQQEVVIMDDVAQNPDGEDLKLFCQMVSSTEFQVPMASLEEKGMAFTSKYVLCSTNVQGDLKPPTVAEPAALKRRFFLDLDIIIDPAYSVCGKLDARAALTPCTVGCKTKGKQNFRKCCPMVCGRAIRFQDRQNHNIYTLDEVVTLCVNEHDRRSSCGNLLEALFQGPKPRHCTFCRDPDSCICGALTPRRVMVPVDEWLESDFDKEACKLKTFEEIAAMNGKTLAPLPREVADLLKAIPDERIIKYCADQGWLLPPKIEYDRTRKAVISWIDAFKITALAGVSLVSLSGIIYCIYKCFAMFQGPYSGLPKVTPKRPEVRKAVVQGPEMEFNVKLMNSSLFNVETWKGPFTGLGLYDTWILLPTHSKPELKIKVEGIEFNVVDCVELENKLGPLELVAVKIDRPVKFRDIRKYFVDSFSPAHGCNLLVNNSKFPRMFCPVGSVVSYGRLLLSGKYVQNTCMYRYPTKSGQCGGIVTTKDNKIIALHIGGDGLNGYGAILRKKDFDALDKPTEVQGEIVKSGPSTEKPINVSSRTSLYPSVFYDVFEGKKEPAALHPKDKRLEVDLNQAMFGKYKKNEEVQMCEELELAVEHYVSQIKPLMPDNVTEPLPLEDVVYGIENLEGLDLNTSAGFPYVVLGQKKKDFIPERGESLSKLQQALDLHGFDQPYVTYLKDELRPIEKVRMGKTRLIECSSMNDTIRMKTALGRLFQVFHSNPGTATGSAVGCNPDVHWSKFYAEMGDNPLLAFDYSNYDASLHPVWFEGLKMVLKRLGFHVDGIINHVVNSRHLYRDIEYFVEGGMPSGCSGTSVFNSIINNLIIRTLVLRVYKGIDLDSLKIIAYGDDVIASYPFPLDAALLAEEGKVFGLTMTPADKSETFNEVTWETVTFLKRRFVPDKAFPFLVHPVFPMSEIHESLRWTRNALHTQEHVQSLCYLAWHTGKEEYEKLLDQIRSVPVGRALFLPSYEVLYRQWLELF</sequence>
<dbReference type="SUPFAM" id="SSF50494">
    <property type="entry name" value="Trypsin-like serine proteases"/>
    <property type="match status" value="2"/>
</dbReference>
<evidence type="ECO:0000313" key="41">
    <source>
        <dbReference type="EMBL" id="ATY47695.1"/>
    </source>
</evidence>